<organism evidence="3 4">
    <name type="scientific">Penicillium frequentans</name>
    <dbReference type="NCBI Taxonomy" id="3151616"/>
    <lineage>
        <taxon>Eukaryota</taxon>
        <taxon>Fungi</taxon>
        <taxon>Dikarya</taxon>
        <taxon>Ascomycota</taxon>
        <taxon>Pezizomycotina</taxon>
        <taxon>Eurotiomycetes</taxon>
        <taxon>Eurotiomycetidae</taxon>
        <taxon>Eurotiales</taxon>
        <taxon>Aspergillaceae</taxon>
        <taxon>Penicillium</taxon>
    </lineage>
</organism>
<proteinExistence type="predicted"/>
<feature type="region of interest" description="Disordered" evidence="1">
    <location>
        <begin position="296"/>
        <end position="407"/>
    </location>
</feature>
<feature type="compositionally biased region" description="Basic and acidic residues" evidence="1">
    <location>
        <begin position="500"/>
        <end position="511"/>
    </location>
</feature>
<reference evidence="3 4" key="1">
    <citation type="journal article" date="2023" name="IMA Fungus">
        <title>Comparative genomic study of the Penicillium genus elucidates a diverse pangenome and 15 lateral gene transfer events.</title>
        <authorList>
            <person name="Petersen C."/>
            <person name="Sorensen T."/>
            <person name="Nielsen M.R."/>
            <person name="Sondergaard T.E."/>
            <person name="Sorensen J.L."/>
            <person name="Fitzpatrick D.A."/>
            <person name="Frisvad J.C."/>
            <person name="Nielsen K.L."/>
        </authorList>
    </citation>
    <scope>NUCLEOTIDE SEQUENCE [LARGE SCALE GENOMIC DNA]</scope>
    <source>
        <strain evidence="3 4">IBT 35679</strain>
    </source>
</reference>
<dbReference type="Proteomes" id="UP001220324">
    <property type="component" value="Unassembled WGS sequence"/>
</dbReference>
<dbReference type="InterPro" id="IPR018712">
    <property type="entry name" value="Tle1-like_cat"/>
</dbReference>
<keyword evidence="4" id="KW-1185">Reference proteome</keyword>
<evidence type="ECO:0000313" key="3">
    <source>
        <dbReference type="EMBL" id="KAJ5541448.1"/>
    </source>
</evidence>
<feature type="compositionally biased region" description="Polar residues" evidence="1">
    <location>
        <begin position="384"/>
        <end position="395"/>
    </location>
</feature>
<protein>
    <recommendedName>
        <fullName evidence="2">T6SS Phospholipase effector Tle1-like catalytic domain-containing protein</fullName>
    </recommendedName>
</protein>
<name>A0AAD6CWF6_9EURO</name>
<sequence>MAQHVPPSQAPKQFVLCFDGTGNKFAGDESDSNVLKIFRMLDRSKPHQYHYYQPGIGTYVTTKSLSSHGRIQRIRSWYEKAKDSAIGSSFDEHVMGGYKFLMRYYSPGDEIFFIGFSRGSYIARFLAEMLDYIGLLEAGNEELIRFAWKTFAKWQQRQGDSEDEQEEKKKLFEYMKAFRETFSRPITRIKFMGLFDTVNSVPRFENAWMQRSKFPYTARSSAKVIRHAVGIDERRAKFRQDLISGKRPQDKHKHHRHHLPTPHMPHMPHISHTPHNENPLARHVDAQQHLHVPAIRLNDDSGTPGAEKVAPVEGVPPSENPGWGPNPGESYYHSHSHLHPGSSNQGSDSNFGEKPHRYRAPSPRRAGLTVPNGRVSVDDLRSVRSGQSGHLSIQVPSHAGDGYDSDDEEQDIHEVWFPGCHADIGGGWKLQGGELWALSHAPLVWMVQEAHKAGLELDERKMKQFQCLEEFDGDYTPIQETIGNRRGSRISQQPGQDDPDAYREAPNEKQRSAASRDFWHALHTSSTKGLLHDCLEFKQGLPTTSVISWRIMEWLPFRRMDLQNDGSWKPIRWPLPRGEVRDVPLDAEIHVSAIRRMQADPKYRPGNIIVGGGGRGVRIAPTYLGMGEWEVLKNEGDGVRETYVRKDQATKCKDEMPHEHEHAH</sequence>
<feature type="region of interest" description="Disordered" evidence="1">
    <location>
        <begin position="245"/>
        <end position="265"/>
    </location>
</feature>
<dbReference type="PANTHER" id="PTHR33840">
    <property type="match status" value="1"/>
</dbReference>
<evidence type="ECO:0000313" key="4">
    <source>
        <dbReference type="Proteomes" id="UP001220324"/>
    </source>
</evidence>
<evidence type="ECO:0000259" key="2">
    <source>
        <dbReference type="Pfam" id="PF09994"/>
    </source>
</evidence>
<dbReference type="AlphaFoldDB" id="A0AAD6CWF6"/>
<gene>
    <name evidence="3" type="ORF">N7494_006524</name>
</gene>
<feature type="compositionally biased region" description="Polar residues" evidence="1">
    <location>
        <begin position="341"/>
        <end position="350"/>
    </location>
</feature>
<dbReference type="PANTHER" id="PTHR33840:SF2">
    <property type="entry name" value="TLE1 PHOSPHOLIPASE DOMAIN-CONTAINING PROTEIN"/>
    <property type="match status" value="1"/>
</dbReference>
<dbReference type="EMBL" id="JAQIZZ010000005">
    <property type="protein sequence ID" value="KAJ5541448.1"/>
    <property type="molecule type" value="Genomic_DNA"/>
</dbReference>
<accession>A0AAD6CWF6</accession>
<evidence type="ECO:0000256" key="1">
    <source>
        <dbReference type="SAM" id="MobiDB-lite"/>
    </source>
</evidence>
<feature type="domain" description="T6SS Phospholipase effector Tle1-like catalytic" evidence="2">
    <location>
        <begin position="12"/>
        <end position="449"/>
    </location>
</feature>
<dbReference type="Pfam" id="PF09994">
    <property type="entry name" value="T6SS_Tle1-like_cat"/>
    <property type="match status" value="1"/>
</dbReference>
<feature type="region of interest" description="Disordered" evidence="1">
    <location>
        <begin position="478"/>
        <end position="514"/>
    </location>
</feature>
<feature type="compositionally biased region" description="Basic residues" evidence="1">
    <location>
        <begin position="249"/>
        <end position="260"/>
    </location>
</feature>
<comment type="caution">
    <text evidence="3">The sequence shown here is derived from an EMBL/GenBank/DDBJ whole genome shotgun (WGS) entry which is preliminary data.</text>
</comment>